<evidence type="ECO:0000313" key="4">
    <source>
        <dbReference type="Proteomes" id="UP001485043"/>
    </source>
</evidence>
<feature type="region of interest" description="Disordered" evidence="1">
    <location>
        <begin position="180"/>
        <end position="201"/>
    </location>
</feature>
<dbReference type="Gene3D" id="3.40.50.300">
    <property type="entry name" value="P-loop containing nucleotide triphosphate hydrolases"/>
    <property type="match status" value="1"/>
</dbReference>
<dbReference type="Proteomes" id="UP001485043">
    <property type="component" value="Unassembled WGS sequence"/>
</dbReference>
<protein>
    <recommendedName>
        <fullName evidence="2">Tr-type G domain-containing protein</fullName>
    </recommendedName>
</protein>
<dbReference type="InterPro" id="IPR009000">
    <property type="entry name" value="Transl_B-barrel_sf"/>
</dbReference>
<feature type="region of interest" description="Disordered" evidence="1">
    <location>
        <begin position="1"/>
        <end position="118"/>
    </location>
</feature>
<dbReference type="InterPro" id="IPR000795">
    <property type="entry name" value="T_Tr_GTP-bd_dom"/>
</dbReference>
<dbReference type="Gene3D" id="2.40.30.10">
    <property type="entry name" value="Translation factors"/>
    <property type="match status" value="1"/>
</dbReference>
<feature type="domain" description="Tr-type G" evidence="2">
    <location>
        <begin position="321"/>
        <end position="497"/>
    </location>
</feature>
<gene>
    <name evidence="3" type="ORF">WJX84_004097</name>
</gene>
<organism evidence="3 4">
    <name type="scientific">Apatococcus fuscideae</name>
    <dbReference type="NCBI Taxonomy" id="2026836"/>
    <lineage>
        <taxon>Eukaryota</taxon>
        <taxon>Viridiplantae</taxon>
        <taxon>Chlorophyta</taxon>
        <taxon>core chlorophytes</taxon>
        <taxon>Trebouxiophyceae</taxon>
        <taxon>Chlorellales</taxon>
        <taxon>Chlorellaceae</taxon>
        <taxon>Apatococcus</taxon>
    </lineage>
</organism>
<feature type="compositionally biased region" description="Polar residues" evidence="1">
    <location>
        <begin position="81"/>
        <end position="118"/>
    </location>
</feature>
<evidence type="ECO:0000256" key="1">
    <source>
        <dbReference type="SAM" id="MobiDB-lite"/>
    </source>
</evidence>
<evidence type="ECO:0000259" key="2">
    <source>
        <dbReference type="Pfam" id="PF00009"/>
    </source>
</evidence>
<dbReference type="GO" id="GO:0003924">
    <property type="term" value="F:GTPase activity"/>
    <property type="evidence" value="ECO:0007669"/>
    <property type="project" value="InterPro"/>
</dbReference>
<dbReference type="PANTHER" id="PTHR43721">
    <property type="entry name" value="ELONGATION FACTOR TU-RELATED"/>
    <property type="match status" value="1"/>
</dbReference>
<feature type="compositionally biased region" description="Basic and acidic residues" evidence="1">
    <location>
        <begin position="943"/>
        <end position="952"/>
    </location>
</feature>
<sequence>MLDVDFSELDLGSRRKPVEWVVVAPAQPPGSSRQGEKTQGSRRTGGRRNAAARARRQAARDAKQNGQLDSAPCGLHDPQHDSASLSSPTSRFTHADPQQPSGQLDQSPSEHLNGSSLPHSLPDVFLLNAAQQHGFSPLSSSGNSRSFGLGAPGSGSSSPFHPFGMSGSSGDWEIAGYKEKGRRSTGSQAFGDSTGRAQELEGDESGYIAAEDDEGNVEYKLRLKNPSPVRFQQLVTQLKFRLSEGSGECHYYLGVQDDGKLVGLAPREQEISAAVLAGMAAEVGAASQLLHQLPVGQQRAALCVRVRRASVDHLVCTDLCVAVAGAVDSGKSTLVATLTHGCEGRPRLDDGQGAARMAVLRHKHEIESGRTSSISQQLLGYDDEGRVLNYGGVAALTAAEIGVAACKVVHFLDLGGHSKFLKTALYGLTCLRPDFMLLCVEMGLGLEPAAREHLAVALALRIPVALLLTKADLAQPGQLSSSLAELRATIIAAAAASSGSLSKQPAADACAPFLDTEAKATTLAAGWSQGLAPLTIPIFPVSSAAMESGAGLRAAFRDPPNHRTQLVDKPSRVIFQVDNTFEVRGVGSVVSGMVIRGVICVGAQLLMGPTEAATFSTVNVTCIQRCQVSVRKVEAGERATLAIHSPADGVGGTTSSASDLSSSLDTRSAPLCQEAYRIREAAGNGVVLEPAQGTVVQQAVELGQETGEMEWLPGALGTSFDHGSGSHMGHLQPQQAVASSPSNPPRKGAVLMDAGAEPRVTWEFEALLVLLSGHWPARGLLSGHWPPLDLPDGPTPKGPCLYDSGSDSAGGGSWNDRPLLGRTSSRVSKRRASAGTGYAPVVHCGSVRQAARVVAMQEIARSPLVAPQAHPGITSGSCTAAAQQSHAGQSLQPVDVPLGPAFGAAAVLTASGAAVPGMQGIPSPTRSRSRMHGSSGASPQEGRAGEEEGSKSAHDIGCIARVTLRFLHHPEWLQEDARIIVRDRTDGCTSGAGILEHISWQAAASSPCLSRS</sequence>
<dbReference type="Pfam" id="PF00009">
    <property type="entry name" value="GTP_EFTU"/>
    <property type="match status" value="1"/>
</dbReference>
<proteinExistence type="predicted"/>
<feature type="region of interest" description="Disordered" evidence="1">
    <location>
        <begin position="800"/>
        <end position="828"/>
    </location>
</feature>
<dbReference type="SUPFAM" id="SSF50447">
    <property type="entry name" value="Translation proteins"/>
    <property type="match status" value="1"/>
</dbReference>
<name>A0AAW1T8W5_9CHLO</name>
<feature type="compositionally biased region" description="Low complexity" evidence="1">
    <location>
        <begin position="146"/>
        <end position="155"/>
    </location>
</feature>
<feature type="compositionally biased region" description="Low complexity" evidence="1">
    <location>
        <begin position="654"/>
        <end position="664"/>
    </location>
</feature>
<dbReference type="PANTHER" id="PTHR43721:SF9">
    <property type="entry name" value="GTP-BINDING PROTEIN 1"/>
    <property type="match status" value="1"/>
</dbReference>
<reference evidence="3 4" key="1">
    <citation type="journal article" date="2024" name="Nat. Commun.">
        <title>Phylogenomics reveals the evolutionary origins of lichenization in chlorophyte algae.</title>
        <authorList>
            <person name="Puginier C."/>
            <person name="Libourel C."/>
            <person name="Otte J."/>
            <person name="Skaloud P."/>
            <person name="Haon M."/>
            <person name="Grisel S."/>
            <person name="Petersen M."/>
            <person name="Berrin J.G."/>
            <person name="Delaux P.M."/>
            <person name="Dal Grande F."/>
            <person name="Keller J."/>
        </authorList>
    </citation>
    <scope>NUCLEOTIDE SEQUENCE [LARGE SCALE GENOMIC DNA]</scope>
    <source>
        <strain evidence="3 4">SAG 2523</strain>
    </source>
</reference>
<dbReference type="GO" id="GO:0005525">
    <property type="term" value="F:GTP binding"/>
    <property type="evidence" value="ECO:0007669"/>
    <property type="project" value="InterPro"/>
</dbReference>
<feature type="compositionally biased region" description="Polar residues" evidence="1">
    <location>
        <begin position="732"/>
        <end position="741"/>
    </location>
</feature>
<dbReference type="InterPro" id="IPR050055">
    <property type="entry name" value="EF-Tu_GTPase"/>
</dbReference>
<dbReference type="AlphaFoldDB" id="A0AAW1T8W5"/>
<dbReference type="InterPro" id="IPR027417">
    <property type="entry name" value="P-loop_NTPase"/>
</dbReference>
<comment type="caution">
    <text evidence="3">The sequence shown here is derived from an EMBL/GenBank/DDBJ whole genome shotgun (WGS) entry which is preliminary data.</text>
</comment>
<dbReference type="GO" id="GO:0003746">
    <property type="term" value="F:translation elongation factor activity"/>
    <property type="evidence" value="ECO:0007669"/>
    <property type="project" value="TreeGrafter"/>
</dbReference>
<feature type="region of interest" description="Disordered" evidence="1">
    <location>
        <begin position="645"/>
        <end position="664"/>
    </location>
</feature>
<accession>A0AAW1T8W5</accession>
<dbReference type="SUPFAM" id="SSF52540">
    <property type="entry name" value="P-loop containing nucleoside triphosphate hydrolases"/>
    <property type="match status" value="1"/>
</dbReference>
<feature type="region of interest" description="Disordered" evidence="1">
    <location>
        <begin position="915"/>
        <end position="952"/>
    </location>
</feature>
<feature type="compositionally biased region" description="Polar residues" evidence="1">
    <location>
        <begin position="135"/>
        <end position="145"/>
    </location>
</feature>
<keyword evidence="4" id="KW-1185">Reference proteome</keyword>
<dbReference type="EMBL" id="JALJOV010000242">
    <property type="protein sequence ID" value="KAK9865507.1"/>
    <property type="molecule type" value="Genomic_DNA"/>
</dbReference>
<feature type="region of interest" description="Disordered" evidence="1">
    <location>
        <begin position="135"/>
        <end position="155"/>
    </location>
</feature>
<evidence type="ECO:0000313" key="3">
    <source>
        <dbReference type="EMBL" id="KAK9865507.1"/>
    </source>
</evidence>
<feature type="region of interest" description="Disordered" evidence="1">
    <location>
        <begin position="722"/>
        <end position="748"/>
    </location>
</feature>